<dbReference type="PANTHER" id="PTHR30466:SF1">
    <property type="entry name" value="FMN REDUCTASE (NADH) RUTF"/>
    <property type="match status" value="1"/>
</dbReference>
<evidence type="ECO:0000256" key="1">
    <source>
        <dbReference type="ARBA" id="ARBA00023002"/>
    </source>
</evidence>
<dbReference type="InterPro" id="IPR002563">
    <property type="entry name" value="Flavin_Rdtase-like_dom"/>
</dbReference>
<dbReference type="Gene3D" id="2.30.110.10">
    <property type="entry name" value="Electron Transport, Fmn-binding Protein, Chain A"/>
    <property type="match status" value="1"/>
</dbReference>
<dbReference type="InterPro" id="IPR050268">
    <property type="entry name" value="NADH-dep_flavin_reductase"/>
</dbReference>
<feature type="domain" description="Flavin reductase like" evidence="2">
    <location>
        <begin position="26"/>
        <end position="174"/>
    </location>
</feature>
<evidence type="ECO:0000313" key="4">
    <source>
        <dbReference type="Proteomes" id="UP000224915"/>
    </source>
</evidence>
<name>A0A2A9D2N4_9MICO</name>
<organism evidence="3 4">
    <name type="scientific">Serinibacter salmoneus</name>
    <dbReference type="NCBI Taxonomy" id="556530"/>
    <lineage>
        <taxon>Bacteria</taxon>
        <taxon>Bacillati</taxon>
        <taxon>Actinomycetota</taxon>
        <taxon>Actinomycetes</taxon>
        <taxon>Micrococcales</taxon>
        <taxon>Beutenbergiaceae</taxon>
        <taxon>Serinibacter</taxon>
    </lineage>
</organism>
<dbReference type="SUPFAM" id="SSF50475">
    <property type="entry name" value="FMN-binding split barrel"/>
    <property type="match status" value="1"/>
</dbReference>
<proteinExistence type="predicted"/>
<dbReference type="InterPro" id="IPR012349">
    <property type="entry name" value="Split_barrel_FMN-bd"/>
</dbReference>
<evidence type="ECO:0000259" key="2">
    <source>
        <dbReference type="SMART" id="SM00903"/>
    </source>
</evidence>
<sequence length="183" mass="19079">MSPSAPCSTRQRPAEAVDATAFKDLFRRHPAGVAIVTLEGPDGPVGFTATSVISVSAEPAYLAFSIAQASSSYGALATASSAVVSFLAQDQAELSVRFATSGIDRFADQHVAYLPTGEPRLADVDSWARIELTERVTAGSSLLVVGRVTDLVDDGAADPGAPARLVYVDRTYHRADAASQIAP</sequence>
<dbReference type="SMART" id="SM00903">
    <property type="entry name" value="Flavin_Reduct"/>
    <property type="match status" value="1"/>
</dbReference>
<evidence type="ECO:0000313" key="3">
    <source>
        <dbReference type="EMBL" id="PFG20109.1"/>
    </source>
</evidence>
<dbReference type="GO" id="GO:0010181">
    <property type="term" value="F:FMN binding"/>
    <property type="evidence" value="ECO:0007669"/>
    <property type="project" value="InterPro"/>
</dbReference>
<keyword evidence="4" id="KW-1185">Reference proteome</keyword>
<dbReference type="OrthoDB" id="8901155at2"/>
<dbReference type="Pfam" id="PF01613">
    <property type="entry name" value="Flavin_Reduct"/>
    <property type="match status" value="1"/>
</dbReference>
<dbReference type="Proteomes" id="UP000224915">
    <property type="component" value="Unassembled WGS sequence"/>
</dbReference>
<accession>A0A2A9D2N4</accession>
<dbReference type="GO" id="GO:0042602">
    <property type="term" value="F:riboflavin reductase (NADPH) activity"/>
    <property type="evidence" value="ECO:0007669"/>
    <property type="project" value="TreeGrafter"/>
</dbReference>
<dbReference type="RefSeq" id="WP_098469139.1">
    <property type="nucleotide sequence ID" value="NZ_PDJD01000001.1"/>
</dbReference>
<dbReference type="EMBL" id="PDJD01000001">
    <property type="protein sequence ID" value="PFG20109.1"/>
    <property type="molecule type" value="Genomic_DNA"/>
</dbReference>
<reference evidence="3 4" key="1">
    <citation type="submission" date="2017-10" db="EMBL/GenBank/DDBJ databases">
        <title>Sequencing the genomes of 1000 actinobacteria strains.</title>
        <authorList>
            <person name="Klenk H.-P."/>
        </authorList>
    </citation>
    <scope>NUCLEOTIDE SEQUENCE [LARGE SCALE GENOMIC DNA]</scope>
    <source>
        <strain evidence="3 4">DSM 21801</strain>
    </source>
</reference>
<keyword evidence="1" id="KW-0560">Oxidoreductase</keyword>
<comment type="caution">
    <text evidence="3">The sequence shown here is derived from an EMBL/GenBank/DDBJ whole genome shotgun (WGS) entry which is preliminary data.</text>
</comment>
<gene>
    <name evidence="3" type="ORF">ATL40_1693</name>
</gene>
<dbReference type="PANTHER" id="PTHR30466">
    <property type="entry name" value="FLAVIN REDUCTASE"/>
    <property type="match status" value="1"/>
</dbReference>
<dbReference type="AlphaFoldDB" id="A0A2A9D2N4"/>
<protein>
    <submittedName>
        <fullName evidence="3">Flavin reductase (DIM6/NTAB) family NADH-FMN oxidoreductase RutF</fullName>
    </submittedName>
</protein>
<dbReference type="GO" id="GO:0006208">
    <property type="term" value="P:pyrimidine nucleobase catabolic process"/>
    <property type="evidence" value="ECO:0007669"/>
    <property type="project" value="TreeGrafter"/>
</dbReference>